<evidence type="ECO:0000313" key="2">
    <source>
        <dbReference type="Proteomes" id="UP000241769"/>
    </source>
</evidence>
<dbReference type="InParanoid" id="A0A2P6MRX4"/>
<dbReference type="Proteomes" id="UP000241769">
    <property type="component" value="Unassembled WGS sequence"/>
</dbReference>
<reference evidence="1 2" key="1">
    <citation type="journal article" date="2018" name="Genome Biol. Evol.">
        <title>Multiple Roots of Fruiting Body Formation in Amoebozoa.</title>
        <authorList>
            <person name="Hillmann F."/>
            <person name="Forbes G."/>
            <person name="Novohradska S."/>
            <person name="Ferling I."/>
            <person name="Riege K."/>
            <person name="Groth M."/>
            <person name="Westermann M."/>
            <person name="Marz M."/>
            <person name="Spaller T."/>
            <person name="Winckler T."/>
            <person name="Schaap P."/>
            <person name="Glockner G."/>
        </authorList>
    </citation>
    <scope>NUCLEOTIDE SEQUENCE [LARGE SCALE GENOMIC DNA]</scope>
    <source>
        <strain evidence="1 2">Jena</strain>
    </source>
</reference>
<sequence length="79" mass="8895">MEMTIKCVKLTRNISFHRESGTATPIISIVSSSFLRDIFPCNSRFISRADQINSFELHRLDISFMGKILLSICALGVCL</sequence>
<name>A0A2P6MRX4_9EUKA</name>
<protein>
    <submittedName>
        <fullName evidence="1">Uncharacterized protein</fullName>
    </submittedName>
</protein>
<comment type="caution">
    <text evidence="1">The sequence shown here is derived from an EMBL/GenBank/DDBJ whole genome shotgun (WGS) entry which is preliminary data.</text>
</comment>
<proteinExistence type="predicted"/>
<evidence type="ECO:0000313" key="1">
    <source>
        <dbReference type="EMBL" id="PRP74447.1"/>
    </source>
</evidence>
<organism evidence="1 2">
    <name type="scientific">Planoprotostelium fungivorum</name>
    <dbReference type="NCBI Taxonomy" id="1890364"/>
    <lineage>
        <taxon>Eukaryota</taxon>
        <taxon>Amoebozoa</taxon>
        <taxon>Evosea</taxon>
        <taxon>Variosea</taxon>
        <taxon>Cavosteliida</taxon>
        <taxon>Cavosteliaceae</taxon>
        <taxon>Planoprotostelium</taxon>
    </lineage>
</organism>
<accession>A0A2P6MRX4</accession>
<keyword evidence="2" id="KW-1185">Reference proteome</keyword>
<dbReference type="AlphaFoldDB" id="A0A2P6MRX4"/>
<gene>
    <name evidence="1" type="ORF">PROFUN_06576</name>
</gene>
<dbReference type="EMBL" id="MDYQ01000463">
    <property type="protein sequence ID" value="PRP74447.1"/>
    <property type="molecule type" value="Genomic_DNA"/>
</dbReference>